<feature type="transmembrane region" description="Helical" evidence="8">
    <location>
        <begin position="304"/>
        <end position="321"/>
    </location>
</feature>
<keyword evidence="6 8" id="KW-0472">Membrane</keyword>
<organism evidence="9 10">
    <name type="scientific">Rhodococcoides kroppenstedtii</name>
    <dbReference type="NCBI Taxonomy" id="293050"/>
    <lineage>
        <taxon>Bacteria</taxon>
        <taxon>Bacillati</taxon>
        <taxon>Actinomycetota</taxon>
        <taxon>Actinomycetes</taxon>
        <taxon>Mycobacteriales</taxon>
        <taxon>Nocardiaceae</taxon>
        <taxon>Rhodococcoides</taxon>
    </lineage>
</organism>
<dbReference type="AlphaFoldDB" id="A0A1I0TGR3"/>
<dbReference type="GO" id="GO:0005886">
    <property type="term" value="C:plasma membrane"/>
    <property type="evidence" value="ECO:0007669"/>
    <property type="project" value="UniProtKB-SubCell"/>
</dbReference>
<evidence type="ECO:0000256" key="3">
    <source>
        <dbReference type="ARBA" id="ARBA00022679"/>
    </source>
</evidence>
<accession>A0A1I0TGR3</accession>
<keyword evidence="3" id="KW-0808">Transferase</keyword>
<evidence type="ECO:0000256" key="4">
    <source>
        <dbReference type="ARBA" id="ARBA00022692"/>
    </source>
</evidence>
<evidence type="ECO:0000256" key="1">
    <source>
        <dbReference type="ARBA" id="ARBA00004651"/>
    </source>
</evidence>
<keyword evidence="2" id="KW-1003">Cell membrane</keyword>
<feature type="transmembrane region" description="Helical" evidence="8">
    <location>
        <begin position="7"/>
        <end position="28"/>
    </location>
</feature>
<keyword evidence="4 8" id="KW-0812">Transmembrane</keyword>
<dbReference type="InterPro" id="IPR016570">
    <property type="entry name" value="UCP010361"/>
</dbReference>
<keyword evidence="5 8" id="KW-1133">Transmembrane helix</keyword>
<comment type="subcellular location">
    <subcellularLocation>
        <location evidence="1">Cell membrane</location>
        <topology evidence="1">Multi-pass membrane protein</topology>
    </subcellularLocation>
</comment>
<dbReference type="GO" id="GO:0016758">
    <property type="term" value="F:hexosyltransferase activity"/>
    <property type="evidence" value="ECO:0007669"/>
    <property type="project" value="InterPro"/>
</dbReference>
<evidence type="ECO:0000256" key="2">
    <source>
        <dbReference type="ARBA" id="ARBA00022475"/>
    </source>
</evidence>
<name>A0A1I0TGR3_9NOCA</name>
<gene>
    <name evidence="9" type="ORF">SAMN05444374_106155</name>
</gene>
<feature type="transmembrane region" description="Helical" evidence="8">
    <location>
        <begin position="226"/>
        <end position="247"/>
    </location>
</feature>
<dbReference type="Proteomes" id="UP000182054">
    <property type="component" value="Unassembled WGS sequence"/>
</dbReference>
<evidence type="ECO:0000256" key="6">
    <source>
        <dbReference type="ARBA" id="ARBA00023136"/>
    </source>
</evidence>
<evidence type="ECO:0000256" key="5">
    <source>
        <dbReference type="ARBA" id="ARBA00022989"/>
    </source>
</evidence>
<evidence type="ECO:0000313" key="10">
    <source>
        <dbReference type="Proteomes" id="UP000182054"/>
    </source>
</evidence>
<evidence type="ECO:0000313" key="9">
    <source>
        <dbReference type="EMBL" id="SFA50954.1"/>
    </source>
</evidence>
<feature type="transmembrane region" description="Helical" evidence="8">
    <location>
        <begin position="370"/>
        <end position="394"/>
    </location>
</feature>
<feature type="transmembrane region" description="Helical" evidence="8">
    <location>
        <begin position="184"/>
        <end position="214"/>
    </location>
</feature>
<evidence type="ECO:0000256" key="8">
    <source>
        <dbReference type="SAM" id="Phobius"/>
    </source>
</evidence>
<protein>
    <submittedName>
        <fullName evidence="9">Uncharacterized membrane protein</fullName>
    </submittedName>
</protein>
<dbReference type="RefSeq" id="WP_068363484.1">
    <property type="nucleotide sequence ID" value="NZ_FOJN01000006.1"/>
</dbReference>
<dbReference type="OrthoDB" id="3348156at2"/>
<reference evidence="9 10" key="1">
    <citation type="submission" date="2016-10" db="EMBL/GenBank/DDBJ databases">
        <authorList>
            <person name="de Groot N.N."/>
        </authorList>
    </citation>
    <scope>NUCLEOTIDE SEQUENCE [LARGE SCALE GENOMIC DNA]</scope>
    <source>
        <strain evidence="9 10">DSM 44908</strain>
    </source>
</reference>
<feature type="transmembrane region" description="Helical" evidence="8">
    <location>
        <begin position="406"/>
        <end position="430"/>
    </location>
</feature>
<evidence type="ECO:0000256" key="7">
    <source>
        <dbReference type="ARBA" id="ARBA00024033"/>
    </source>
</evidence>
<dbReference type="GeneID" id="85485874"/>
<dbReference type="EMBL" id="FOJN01000006">
    <property type="protein sequence ID" value="SFA50954.1"/>
    <property type="molecule type" value="Genomic_DNA"/>
</dbReference>
<sequence length="452" mass="48839">METRRRASPVVAASVTVVALVTMALGYLNKARCAGPPFDDAGRSEVFDRIKDSAVCYSDIQFLWLGRGIDLHLFPYVGGAIAPDGSLTGGTVEYPVLSGMLMWLGGLASDTDADFLAWSAVLLAPFGALIAWMLGRLAGRVALIWSASPALVMYAFHNWELPVVATAVGAVAVMATRLPLRVRAVIAAVLLGIGFCLKLYPGAFVLPLAAYVLHGETERDRRDVRGALGVLAAAGITVAAINVPFAVAGYDGWRASFAFQSLRQADITTNSIWYWGVRYLFETPGATPEVSAADEAAFQSAVDLLSPTLVLLSFAGALWVGRRSLATVGSYPWVQTSAVMLTGFLLFHKVHSPQYTLWILPFFVLLRVPWQVVGAYLLTDVAVGVGVFRWFAALAAGQDARSEETLVVLGVWGRTVLLVILLVLFARAYVRTPPVRTTRPRMHRLESEEVPV</sequence>
<dbReference type="InterPro" id="IPR018584">
    <property type="entry name" value="GT87"/>
</dbReference>
<feature type="transmembrane region" description="Helical" evidence="8">
    <location>
        <begin position="159"/>
        <end position="178"/>
    </location>
</feature>
<comment type="similarity">
    <text evidence="7">Belongs to the glycosyltransferase 87 family.</text>
</comment>
<feature type="transmembrane region" description="Helical" evidence="8">
    <location>
        <begin position="333"/>
        <end position="350"/>
    </location>
</feature>
<proteinExistence type="inferred from homology"/>
<dbReference type="Pfam" id="PF09594">
    <property type="entry name" value="GT87"/>
    <property type="match status" value="1"/>
</dbReference>
<feature type="transmembrane region" description="Helical" evidence="8">
    <location>
        <begin position="115"/>
        <end position="138"/>
    </location>
</feature>
<dbReference type="PIRSF" id="PIRSF010361">
    <property type="entry name" value="UCP010361"/>
    <property type="match status" value="1"/>
</dbReference>